<accession>A0ACC2NCC8</accession>
<dbReference type="Proteomes" id="UP001239111">
    <property type="component" value="Chromosome 3"/>
</dbReference>
<proteinExistence type="predicted"/>
<keyword evidence="2" id="KW-1185">Reference proteome</keyword>
<comment type="caution">
    <text evidence="1">The sequence shown here is derived from an EMBL/GenBank/DDBJ whole genome shotgun (WGS) entry which is preliminary data.</text>
</comment>
<sequence length="123" mass="14557">MPNDEPAQQEYDSNNRGHQPEPLPDGKNETEQDPTYENVEILKNMAVRAPRWDGVRPEEHPENYHNLWSYNCVTKHPGIEQYYVSYWTGILECDQCYRRDHYSIAEPVGRVDTVHMIVPRLRM</sequence>
<evidence type="ECO:0000313" key="1">
    <source>
        <dbReference type="EMBL" id="KAJ8668753.1"/>
    </source>
</evidence>
<name>A0ACC2NCC8_9HYME</name>
<dbReference type="EMBL" id="CM056743">
    <property type="protein sequence ID" value="KAJ8668753.1"/>
    <property type="molecule type" value="Genomic_DNA"/>
</dbReference>
<gene>
    <name evidence="1" type="ORF">QAD02_000012</name>
</gene>
<evidence type="ECO:0000313" key="2">
    <source>
        <dbReference type="Proteomes" id="UP001239111"/>
    </source>
</evidence>
<protein>
    <submittedName>
        <fullName evidence="1">Uncharacterized protein</fullName>
    </submittedName>
</protein>
<organism evidence="1 2">
    <name type="scientific">Eretmocerus hayati</name>
    <dbReference type="NCBI Taxonomy" id="131215"/>
    <lineage>
        <taxon>Eukaryota</taxon>
        <taxon>Metazoa</taxon>
        <taxon>Ecdysozoa</taxon>
        <taxon>Arthropoda</taxon>
        <taxon>Hexapoda</taxon>
        <taxon>Insecta</taxon>
        <taxon>Pterygota</taxon>
        <taxon>Neoptera</taxon>
        <taxon>Endopterygota</taxon>
        <taxon>Hymenoptera</taxon>
        <taxon>Apocrita</taxon>
        <taxon>Proctotrupomorpha</taxon>
        <taxon>Chalcidoidea</taxon>
        <taxon>Aphelinidae</taxon>
        <taxon>Aphelininae</taxon>
        <taxon>Eretmocerus</taxon>
    </lineage>
</organism>
<reference evidence="1" key="1">
    <citation type="submission" date="2023-04" db="EMBL/GenBank/DDBJ databases">
        <title>A chromosome-level genome assembly of the parasitoid wasp Eretmocerus hayati.</title>
        <authorList>
            <person name="Zhong Y."/>
            <person name="Liu S."/>
            <person name="Liu Y."/>
        </authorList>
    </citation>
    <scope>NUCLEOTIDE SEQUENCE</scope>
    <source>
        <strain evidence="1">ZJU_SS_LIU_2023</strain>
    </source>
</reference>